<keyword evidence="3" id="KW-1185">Reference proteome</keyword>
<organism evidence="2 3">
    <name type="scientific">Paenibacillus silagei</name>
    <dbReference type="NCBI Taxonomy" id="1670801"/>
    <lineage>
        <taxon>Bacteria</taxon>
        <taxon>Bacillati</taxon>
        <taxon>Bacillota</taxon>
        <taxon>Bacilli</taxon>
        <taxon>Bacillales</taxon>
        <taxon>Paenibacillaceae</taxon>
        <taxon>Paenibacillus</taxon>
    </lineage>
</organism>
<comment type="caution">
    <text evidence="2">The sequence shown here is derived from an EMBL/GenBank/DDBJ whole genome shotgun (WGS) entry which is preliminary data.</text>
</comment>
<dbReference type="EMBL" id="JAGGLV010000027">
    <property type="protein sequence ID" value="MBP2115412.1"/>
    <property type="molecule type" value="Genomic_DNA"/>
</dbReference>
<sequence>MNEGLNVFRQLAPEQIERRLRRCGIEADSISIGRGSRRQDTRDTQNHSDGQDPASYRQHYRVLIFNLAVLDCQPLGAGAAMGGGLGAGWLAGDGSGGGRVGGQGENESGGVGVGGQGGNGRGGEGAGRQEEYGSGGVGVGGQEEYGNSGVGFGVQEEYGRSGEGVGGQEEYGRGRGGVGRQGGNEREGEGAGEQEGYERGGPGVEEREEYGNGRAGVGRQGEYRSGGDEFGSLGGGGREQRGVAGVLRTTAVRALYSLGLDSGEVELRAMGGRRYMVTGITPVLPDPAGALPEPYRSASAALARMLDGEQPGRPGLLMGMDPEFLLLRESSGRVVPASRYLPMDGVAGCDAGPPGTRGVFPVAELRPAPRGEPRALLAQLMSAAREADRLIADRSLCWRAGGMPLRGWALGGHLHFSGVTLCAPLLRALDNYLALPLFLLEDIRAAARRPRYGVLGDFRPQPHGGFEYRTLPSFLVSPVIAKGAVCLAHLIVSHYEDLPLRPLDREDLHAAFYSGGKSPLRTAWPPLEAQLRALGGYAAAARWIDPLLRAIAEQQSWDESRDIRGSWVRSAPPDSGALPSGRADAYQ</sequence>
<accession>A0ABS4NZD9</accession>
<protein>
    <recommendedName>
        <fullName evidence="4">Phage phiEco32-like COOH-NH2 ligase-type 2</fullName>
    </recommendedName>
</protein>
<evidence type="ECO:0000313" key="3">
    <source>
        <dbReference type="Proteomes" id="UP000773462"/>
    </source>
</evidence>
<feature type="compositionally biased region" description="Gly residues" evidence="1">
    <location>
        <begin position="228"/>
        <end position="237"/>
    </location>
</feature>
<proteinExistence type="predicted"/>
<evidence type="ECO:0000256" key="1">
    <source>
        <dbReference type="SAM" id="MobiDB-lite"/>
    </source>
</evidence>
<name>A0ABS4NZD9_9BACL</name>
<feature type="region of interest" description="Disordered" evidence="1">
    <location>
        <begin position="96"/>
        <end position="240"/>
    </location>
</feature>
<evidence type="ECO:0008006" key="4">
    <source>
        <dbReference type="Google" id="ProtNLM"/>
    </source>
</evidence>
<feature type="compositionally biased region" description="Basic and acidic residues" evidence="1">
    <location>
        <begin position="37"/>
        <end position="50"/>
    </location>
</feature>
<evidence type="ECO:0000313" key="2">
    <source>
        <dbReference type="EMBL" id="MBP2115412.1"/>
    </source>
</evidence>
<dbReference type="Pfam" id="PF14395">
    <property type="entry name" value="COOH-NH2_lig"/>
    <property type="match status" value="1"/>
</dbReference>
<dbReference type="RefSeq" id="WP_209878464.1">
    <property type="nucleotide sequence ID" value="NZ_JAGGLV010000027.1"/>
</dbReference>
<feature type="region of interest" description="Disordered" evidence="1">
    <location>
        <begin position="564"/>
        <end position="587"/>
    </location>
</feature>
<feature type="region of interest" description="Disordered" evidence="1">
    <location>
        <begin position="31"/>
        <end position="54"/>
    </location>
</feature>
<dbReference type="Proteomes" id="UP000773462">
    <property type="component" value="Unassembled WGS sequence"/>
</dbReference>
<feature type="compositionally biased region" description="Gly residues" evidence="1">
    <location>
        <begin position="133"/>
        <end position="152"/>
    </location>
</feature>
<reference evidence="2 3" key="1">
    <citation type="submission" date="2021-03" db="EMBL/GenBank/DDBJ databases">
        <title>Genomic Encyclopedia of Type Strains, Phase IV (KMG-IV): sequencing the most valuable type-strain genomes for metagenomic binning, comparative biology and taxonomic classification.</title>
        <authorList>
            <person name="Goeker M."/>
        </authorList>
    </citation>
    <scope>NUCLEOTIDE SEQUENCE [LARGE SCALE GENOMIC DNA]</scope>
    <source>
        <strain evidence="2 3">DSM 101953</strain>
    </source>
</reference>
<dbReference type="InterPro" id="IPR025681">
    <property type="entry name" value="COOH-NH2_lig"/>
</dbReference>
<gene>
    <name evidence="2" type="ORF">J2Z70_005599</name>
</gene>
<feature type="compositionally biased region" description="Gly residues" evidence="1">
    <location>
        <begin position="96"/>
        <end position="126"/>
    </location>
</feature>
<feature type="compositionally biased region" description="Gly residues" evidence="1">
    <location>
        <begin position="161"/>
        <end position="182"/>
    </location>
</feature>